<evidence type="ECO:0000256" key="2">
    <source>
        <dbReference type="ARBA" id="ARBA00008307"/>
    </source>
</evidence>
<dbReference type="Proteomes" id="UP001159427">
    <property type="component" value="Unassembled WGS sequence"/>
</dbReference>
<accession>A0ABN8RXS8</accession>
<dbReference type="Pfam" id="PF03281">
    <property type="entry name" value="Mab-21"/>
    <property type="match status" value="1"/>
</dbReference>
<reference evidence="6 7" key="1">
    <citation type="submission" date="2022-05" db="EMBL/GenBank/DDBJ databases">
        <authorList>
            <consortium name="Genoscope - CEA"/>
            <person name="William W."/>
        </authorList>
    </citation>
    <scope>NUCLEOTIDE SEQUENCE [LARGE SCALE GENOMIC DNA]</scope>
</reference>
<comment type="cofactor">
    <cofactor evidence="1">
        <name>Mg(2+)</name>
        <dbReference type="ChEBI" id="CHEBI:18420"/>
    </cofactor>
</comment>
<dbReference type="Gene3D" id="1.10.1410.40">
    <property type="match status" value="1"/>
</dbReference>
<evidence type="ECO:0000313" key="7">
    <source>
        <dbReference type="Proteomes" id="UP001159427"/>
    </source>
</evidence>
<evidence type="ECO:0000256" key="4">
    <source>
        <dbReference type="ARBA" id="ARBA00022840"/>
    </source>
</evidence>
<proteinExistence type="inferred from homology"/>
<keyword evidence="7" id="KW-1185">Reference proteome</keyword>
<organism evidence="6 7">
    <name type="scientific">Porites evermanni</name>
    <dbReference type="NCBI Taxonomy" id="104178"/>
    <lineage>
        <taxon>Eukaryota</taxon>
        <taxon>Metazoa</taxon>
        <taxon>Cnidaria</taxon>
        <taxon>Anthozoa</taxon>
        <taxon>Hexacorallia</taxon>
        <taxon>Scleractinia</taxon>
        <taxon>Fungiina</taxon>
        <taxon>Poritidae</taxon>
        <taxon>Porites</taxon>
    </lineage>
</organism>
<dbReference type="InterPro" id="IPR046903">
    <property type="entry name" value="Mab-21-like_nuc_Trfase"/>
</dbReference>
<feature type="non-terminal residue" evidence="6">
    <location>
        <position position="477"/>
    </location>
</feature>
<keyword evidence="3" id="KW-0547">Nucleotide-binding</keyword>
<dbReference type="Gene3D" id="3.30.460.90">
    <property type="match status" value="1"/>
</dbReference>
<gene>
    <name evidence="6" type="ORF">PEVE_00015351</name>
</gene>
<dbReference type="EMBL" id="CALNXI010002184">
    <property type="protein sequence ID" value="CAH3184277.1"/>
    <property type="molecule type" value="Genomic_DNA"/>
</dbReference>
<dbReference type="PANTHER" id="PTHR10656:SF42">
    <property type="entry name" value="CYCLIC GMP-AMP SYNTHASE-LIKE PROTEIN-RELATED"/>
    <property type="match status" value="1"/>
</dbReference>
<evidence type="ECO:0000259" key="5">
    <source>
        <dbReference type="Pfam" id="PF03281"/>
    </source>
</evidence>
<evidence type="ECO:0000256" key="3">
    <source>
        <dbReference type="ARBA" id="ARBA00022741"/>
    </source>
</evidence>
<comment type="similarity">
    <text evidence="2">Belongs to the mab-21 family.</text>
</comment>
<dbReference type="SMART" id="SM01265">
    <property type="entry name" value="Mab-21"/>
    <property type="match status" value="1"/>
</dbReference>
<sequence length="477" mass="54467">MSLNKFLHILHETSCNFKLPVSEVRDVESAVREAVSTILEKGRALKVDHGRSIYNLAGISKDEGETYTYGELFKIEEILPVGSFYEGTKICAPKEFDFNIKLNVGEISINQGCRPGRVQVTFESSCHKWLENLGGLFSGMMEAALETMVDDEKEIKRDSGILHLVSVVSKRGPSVLKLSWCGVSSTFEISVDIMPSVRCTDNFIEEIGKDEHFPLEFLQLVKQHRCYLVPKPCSPKCNKCFHVSFAQAERRLIQSLDEAHRRCYRLLKWLLVEDILDTYKVKMAMLDHVYNLKCESRGCVDKCVVAVLESLLSSFNDLSLPTFFLRSSCVITKDGEGKARYLDYLVDASGLDVSTLPAIEFAYDDTYSYKNYDWVDMFGWYEYQRRCLSLIIDILCYFSREDIKFSALKYSQMFTALTVFFENDIAGASVMGRSIDMTGRPTTSEWRSKVPNFSQRVFIPKFSLTLRKIQAILGKIF</sequence>
<feature type="domain" description="Mab-21-like nucleotidyltransferase" evidence="5">
    <location>
        <begin position="84"/>
        <end position="254"/>
    </location>
</feature>
<dbReference type="PANTHER" id="PTHR10656">
    <property type="entry name" value="CELL FATE DETERMINING PROTEIN MAB21-RELATED"/>
    <property type="match status" value="1"/>
</dbReference>
<evidence type="ECO:0000313" key="6">
    <source>
        <dbReference type="EMBL" id="CAH3184277.1"/>
    </source>
</evidence>
<comment type="caution">
    <text evidence="6">The sequence shown here is derived from an EMBL/GenBank/DDBJ whole genome shotgun (WGS) entry which is preliminary data.</text>
</comment>
<keyword evidence="4" id="KW-0067">ATP-binding</keyword>
<evidence type="ECO:0000256" key="1">
    <source>
        <dbReference type="ARBA" id="ARBA00001946"/>
    </source>
</evidence>
<name>A0ABN8RXS8_9CNID</name>
<protein>
    <recommendedName>
        <fullName evidence="5">Mab-21-like nucleotidyltransferase domain-containing protein</fullName>
    </recommendedName>
</protein>
<dbReference type="InterPro" id="IPR024810">
    <property type="entry name" value="MAB21L/cGLR"/>
</dbReference>